<dbReference type="Pfam" id="PF24906">
    <property type="entry name" value="Zf_WRKY19"/>
    <property type="match status" value="3"/>
</dbReference>
<dbReference type="EMBL" id="VJMH01005257">
    <property type="protein sequence ID" value="KAF0698199.1"/>
    <property type="molecule type" value="Genomic_DNA"/>
</dbReference>
<dbReference type="AlphaFoldDB" id="A0A485KSU4"/>
<protein>
    <submittedName>
        <fullName evidence="4">Aste57867_11184 protein</fullName>
    </submittedName>
</protein>
<name>A0A485KSU4_9STRA</name>
<feature type="domain" description="WRKY19-like zinc finger" evidence="2">
    <location>
        <begin position="282"/>
        <end position="305"/>
    </location>
</feature>
<dbReference type="PANTHER" id="PTHR31827">
    <property type="entry name" value="EMB|CAB89363.1"/>
    <property type="match status" value="1"/>
</dbReference>
<accession>A0A485KSU4</accession>
<sequence length="358" mass="38665">MKVRGSTPGKWSKLNTLSGKQNSKSRWLSDQVPELTRRGLWVGDATHIPSLASLVWRVAHFRICIPCVMAFDSFGQPNAFESTLRDGDLMDYMDVISAELDDANLEDGSLTSLDPFMSFDPDLAMPDVVRSFDSTTPVATETYWFPLEAFCAPSRPSTPLPLKAEPDVPLLTPPPSTRKRKALVSPPSLSPKSKASKQQTQSRPNTPLRPQTQVDLPPMRPEPPSRRSRGKKPSGECTIPGCTSHIRTHGLCKRHGGGKRCQVEGCNTCCVGGLFCIAHGGGKLCTMPGCAKAIQSRGLCKAHGGGARCEVEGCKKSSQGGGRCTAHGGGKRCRATKCKKAAQRGGYCGPHKKFYVEV</sequence>
<dbReference type="Proteomes" id="UP000332933">
    <property type="component" value="Unassembled WGS sequence"/>
</dbReference>
<dbReference type="InterPro" id="IPR056866">
    <property type="entry name" value="Znf_WRKY19"/>
</dbReference>
<dbReference type="OrthoDB" id="77038at2759"/>
<proteinExistence type="predicted"/>
<evidence type="ECO:0000313" key="4">
    <source>
        <dbReference type="EMBL" id="VFT88051.1"/>
    </source>
</evidence>
<evidence type="ECO:0000313" key="5">
    <source>
        <dbReference type="Proteomes" id="UP000332933"/>
    </source>
</evidence>
<evidence type="ECO:0000259" key="2">
    <source>
        <dbReference type="Pfam" id="PF24906"/>
    </source>
</evidence>
<evidence type="ECO:0000256" key="1">
    <source>
        <dbReference type="SAM" id="MobiDB-lite"/>
    </source>
</evidence>
<feature type="domain" description="WRKY19-like zinc finger" evidence="2">
    <location>
        <begin position="306"/>
        <end position="329"/>
    </location>
</feature>
<feature type="compositionally biased region" description="Polar residues" evidence="1">
    <location>
        <begin position="198"/>
        <end position="214"/>
    </location>
</feature>
<reference evidence="3" key="2">
    <citation type="submission" date="2019-06" db="EMBL/GenBank/DDBJ databases">
        <title>Genomics analysis of Aphanomyces spp. identifies a new class of oomycete effector associated with host adaptation.</title>
        <authorList>
            <person name="Gaulin E."/>
        </authorList>
    </citation>
    <scope>NUCLEOTIDE SEQUENCE</scope>
    <source>
        <strain evidence="3">CBS 578.67</strain>
    </source>
</reference>
<organism evidence="4 5">
    <name type="scientific">Aphanomyces stellatus</name>
    <dbReference type="NCBI Taxonomy" id="120398"/>
    <lineage>
        <taxon>Eukaryota</taxon>
        <taxon>Sar</taxon>
        <taxon>Stramenopiles</taxon>
        <taxon>Oomycota</taxon>
        <taxon>Saprolegniomycetes</taxon>
        <taxon>Saprolegniales</taxon>
        <taxon>Verrucalvaceae</taxon>
        <taxon>Aphanomyces</taxon>
    </lineage>
</organism>
<reference evidence="4 5" key="1">
    <citation type="submission" date="2019-03" db="EMBL/GenBank/DDBJ databases">
        <authorList>
            <person name="Gaulin E."/>
            <person name="Dumas B."/>
        </authorList>
    </citation>
    <scope>NUCLEOTIDE SEQUENCE [LARGE SCALE GENOMIC DNA]</scope>
    <source>
        <strain evidence="4">CBS 568.67</strain>
    </source>
</reference>
<feature type="region of interest" description="Disordered" evidence="1">
    <location>
        <begin position="158"/>
        <end position="236"/>
    </location>
</feature>
<dbReference type="EMBL" id="CAADRA010005278">
    <property type="protein sequence ID" value="VFT88051.1"/>
    <property type="molecule type" value="Genomic_DNA"/>
</dbReference>
<dbReference type="PANTHER" id="PTHR31827:SF1">
    <property type="entry name" value="EMB|CAB89363.1"/>
    <property type="match status" value="1"/>
</dbReference>
<evidence type="ECO:0000313" key="3">
    <source>
        <dbReference type="EMBL" id="KAF0698199.1"/>
    </source>
</evidence>
<feature type="compositionally biased region" description="Low complexity" evidence="1">
    <location>
        <begin position="183"/>
        <end position="197"/>
    </location>
</feature>
<feature type="domain" description="WRKY19-like zinc finger" evidence="2">
    <location>
        <begin position="258"/>
        <end position="281"/>
    </location>
</feature>
<keyword evidence="5" id="KW-1185">Reference proteome</keyword>
<gene>
    <name evidence="4" type="primary">Aste57867_11184</name>
    <name evidence="3" type="ORF">As57867_011142</name>
    <name evidence="4" type="ORF">ASTE57867_11184</name>
</gene>